<dbReference type="SUPFAM" id="SSF53474">
    <property type="entry name" value="alpha/beta-Hydrolases"/>
    <property type="match status" value="1"/>
</dbReference>
<evidence type="ECO:0000313" key="3">
    <source>
        <dbReference type="Proteomes" id="UP001595767"/>
    </source>
</evidence>
<reference evidence="3" key="1">
    <citation type="journal article" date="2019" name="Int. J. Syst. Evol. Microbiol.">
        <title>The Global Catalogue of Microorganisms (GCM) 10K type strain sequencing project: providing services to taxonomists for standard genome sequencing and annotation.</title>
        <authorList>
            <consortium name="The Broad Institute Genomics Platform"/>
            <consortium name="The Broad Institute Genome Sequencing Center for Infectious Disease"/>
            <person name="Wu L."/>
            <person name="Ma J."/>
        </authorList>
    </citation>
    <scope>NUCLEOTIDE SEQUENCE [LARGE SCALE GENOMIC DNA]</scope>
    <source>
        <strain evidence="3">CGMCC 4.7204</strain>
    </source>
</reference>
<dbReference type="Gene3D" id="3.40.50.1820">
    <property type="entry name" value="alpha/beta hydrolase"/>
    <property type="match status" value="1"/>
</dbReference>
<dbReference type="EMBL" id="JBHSBA010000015">
    <property type="protein sequence ID" value="MFC4128317.1"/>
    <property type="molecule type" value="Genomic_DNA"/>
</dbReference>
<dbReference type="InterPro" id="IPR017208">
    <property type="entry name" value="UCP037442_abhydr"/>
</dbReference>
<dbReference type="GO" id="GO:0016787">
    <property type="term" value="F:hydrolase activity"/>
    <property type="evidence" value="ECO:0007669"/>
    <property type="project" value="UniProtKB-KW"/>
</dbReference>
<gene>
    <name evidence="2" type="ORF">ACFOW8_25660</name>
</gene>
<keyword evidence="2" id="KW-0378">Hydrolase</keyword>
<dbReference type="InterPro" id="IPR029058">
    <property type="entry name" value="AB_hydrolase_fold"/>
</dbReference>
<accession>A0ABV8LBT2</accession>
<proteinExistence type="predicted"/>
<feature type="domain" description="AB hydrolase-1" evidence="1">
    <location>
        <begin position="2"/>
        <end position="226"/>
    </location>
</feature>
<sequence length="246" mass="26419">MLVLPAMGVAARHYQRFAEAARTRGFSVLTLDYRGQGESPLTISRGVRFGYTDLAAGEITEAITWVREQGSGPLLLVGHSLGGQLVTALESISPGTFDGLVLVAAGTPHWRAFTGRARLAPLLLPTAFVGMAAAQGCFDGRRFGFGRQSAQLIGEWARMARTGSWSPDPIELPHREFPLIALSFRGDRLAPASAVDALVARFPSATTTRTHLDEPAGHAGWLKQPDSAIEALSAWAAEAFTPERKR</sequence>
<name>A0ABV8LBT2_9NOCA</name>
<comment type="caution">
    <text evidence="2">The sequence shown here is derived from an EMBL/GenBank/DDBJ whole genome shotgun (WGS) entry which is preliminary data.</text>
</comment>
<keyword evidence="3" id="KW-1185">Reference proteome</keyword>
<dbReference type="InterPro" id="IPR000073">
    <property type="entry name" value="AB_hydrolase_1"/>
</dbReference>
<organism evidence="2 3">
    <name type="scientific">Nocardia rhizosphaerae</name>
    <dbReference type="NCBI Taxonomy" id="1691571"/>
    <lineage>
        <taxon>Bacteria</taxon>
        <taxon>Bacillati</taxon>
        <taxon>Actinomycetota</taxon>
        <taxon>Actinomycetes</taxon>
        <taxon>Mycobacteriales</taxon>
        <taxon>Nocardiaceae</taxon>
        <taxon>Nocardia</taxon>
    </lineage>
</organism>
<evidence type="ECO:0000313" key="2">
    <source>
        <dbReference type="EMBL" id="MFC4128317.1"/>
    </source>
</evidence>
<dbReference type="PIRSF" id="PIRSF037442">
    <property type="entry name" value="UCP037442_abhydr"/>
    <property type="match status" value="1"/>
</dbReference>
<dbReference type="RefSeq" id="WP_378554065.1">
    <property type="nucleotide sequence ID" value="NZ_JBHSBA010000015.1"/>
</dbReference>
<protein>
    <submittedName>
        <fullName evidence="2">Alpha/beta fold hydrolase</fullName>
    </submittedName>
</protein>
<dbReference type="Pfam" id="PF12697">
    <property type="entry name" value="Abhydrolase_6"/>
    <property type="match status" value="1"/>
</dbReference>
<dbReference type="Proteomes" id="UP001595767">
    <property type="component" value="Unassembled WGS sequence"/>
</dbReference>
<evidence type="ECO:0000259" key="1">
    <source>
        <dbReference type="Pfam" id="PF12697"/>
    </source>
</evidence>